<accession>A0A061FRC9</accession>
<sequence length="214" mass="24534">MGFSSSILGTNPNKILSAAFATKQSWVQPIVSSIVIMCFMNLVLDFPQEIQVPVLPGYPLHPVVIGDGYRCACGATVEEHGFSYCNCGSQYYLSFQLRCANSLMRALKSKSHKHPLFYFGTERQRLFGNMDENYKHGLSICKKCHESLCDVPFFRCPFCDINFHLKCILLPHLIKSKYHIHPFIPKIFLKKMILESTIVIFVKKKAFRKLYLLL</sequence>
<dbReference type="Proteomes" id="UP000026915">
    <property type="component" value="Chromosome 10"/>
</dbReference>
<dbReference type="InParanoid" id="A0A061FRC9"/>
<gene>
    <name evidence="1" type="ORF">TCM_043968</name>
</gene>
<evidence type="ECO:0000313" key="1">
    <source>
        <dbReference type="EMBL" id="EOY19172.1"/>
    </source>
</evidence>
<dbReference type="EMBL" id="CM001888">
    <property type="protein sequence ID" value="EOY19172.1"/>
    <property type="molecule type" value="Genomic_DNA"/>
</dbReference>
<dbReference type="Gramene" id="EOY19172">
    <property type="protein sequence ID" value="EOY19172"/>
    <property type="gene ID" value="TCM_043968"/>
</dbReference>
<dbReference type="HOGENOM" id="CLU_1290996_0_0_1"/>
<evidence type="ECO:0008006" key="3">
    <source>
        <dbReference type="Google" id="ProtNLM"/>
    </source>
</evidence>
<dbReference type="SUPFAM" id="SSF57889">
    <property type="entry name" value="Cysteine-rich domain"/>
    <property type="match status" value="1"/>
</dbReference>
<name>A0A061FRC9_THECC</name>
<evidence type="ECO:0000313" key="2">
    <source>
        <dbReference type="Proteomes" id="UP000026915"/>
    </source>
</evidence>
<organism evidence="1 2">
    <name type="scientific">Theobroma cacao</name>
    <name type="common">Cacao</name>
    <name type="synonym">Cocoa</name>
    <dbReference type="NCBI Taxonomy" id="3641"/>
    <lineage>
        <taxon>Eukaryota</taxon>
        <taxon>Viridiplantae</taxon>
        <taxon>Streptophyta</taxon>
        <taxon>Embryophyta</taxon>
        <taxon>Tracheophyta</taxon>
        <taxon>Spermatophyta</taxon>
        <taxon>Magnoliopsida</taxon>
        <taxon>eudicotyledons</taxon>
        <taxon>Gunneridae</taxon>
        <taxon>Pentapetalae</taxon>
        <taxon>rosids</taxon>
        <taxon>malvids</taxon>
        <taxon>Malvales</taxon>
        <taxon>Malvaceae</taxon>
        <taxon>Byttnerioideae</taxon>
        <taxon>Theobroma</taxon>
    </lineage>
</organism>
<dbReference type="InterPro" id="IPR046349">
    <property type="entry name" value="C1-like_sf"/>
</dbReference>
<keyword evidence="2" id="KW-1185">Reference proteome</keyword>
<reference evidence="1 2" key="1">
    <citation type="journal article" date="2013" name="Genome Biol.">
        <title>The genome sequence of the most widely cultivated cacao type and its use to identify candidate genes regulating pod color.</title>
        <authorList>
            <person name="Motamayor J.C."/>
            <person name="Mockaitis K."/>
            <person name="Schmutz J."/>
            <person name="Haiminen N."/>
            <person name="Iii D.L."/>
            <person name="Cornejo O."/>
            <person name="Findley S.D."/>
            <person name="Zheng P."/>
            <person name="Utro F."/>
            <person name="Royaert S."/>
            <person name="Saski C."/>
            <person name="Jenkins J."/>
            <person name="Podicheti R."/>
            <person name="Zhao M."/>
            <person name="Scheffler B.E."/>
            <person name="Stack J.C."/>
            <person name="Feltus F.A."/>
            <person name="Mustiga G.M."/>
            <person name="Amores F."/>
            <person name="Phillips W."/>
            <person name="Marelli J.P."/>
            <person name="May G.D."/>
            <person name="Shapiro H."/>
            <person name="Ma J."/>
            <person name="Bustamante C.D."/>
            <person name="Schnell R.J."/>
            <person name="Main D."/>
            <person name="Gilbert D."/>
            <person name="Parida L."/>
            <person name="Kuhn D.N."/>
        </authorList>
    </citation>
    <scope>NUCLEOTIDE SEQUENCE [LARGE SCALE GENOMIC DNA]</scope>
    <source>
        <strain evidence="2">cv. Matina 1-6</strain>
    </source>
</reference>
<dbReference type="AlphaFoldDB" id="A0A061FRC9"/>
<proteinExistence type="predicted"/>
<protein>
    <recommendedName>
        <fullName evidence="3">DC1 domain-containing protein</fullName>
    </recommendedName>
</protein>